<evidence type="ECO:0000313" key="1">
    <source>
        <dbReference type="EMBL" id="KAK8977348.1"/>
    </source>
</evidence>
<organism evidence="1 2">
    <name type="scientific">Hibiscus sabdariffa</name>
    <name type="common">roselle</name>
    <dbReference type="NCBI Taxonomy" id="183260"/>
    <lineage>
        <taxon>Eukaryota</taxon>
        <taxon>Viridiplantae</taxon>
        <taxon>Streptophyta</taxon>
        <taxon>Embryophyta</taxon>
        <taxon>Tracheophyta</taxon>
        <taxon>Spermatophyta</taxon>
        <taxon>Magnoliopsida</taxon>
        <taxon>eudicotyledons</taxon>
        <taxon>Gunneridae</taxon>
        <taxon>Pentapetalae</taxon>
        <taxon>rosids</taxon>
        <taxon>malvids</taxon>
        <taxon>Malvales</taxon>
        <taxon>Malvaceae</taxon>
        <taxon>Malvoideae</taxon>
        <taxon>Hibiscus</taxon>
    </lineage>
</organism>
<gene>
    <name evidence="1" type="ORF">V6N11_030667</name>
</gene>
<proteinExistence type="predicted"/>
<reference evidence="1 2" key="1">
    <citation type="journal article" date="2024" name="G3 (Bethesda)">
        <title>Genome assembly of Hibiscus sabdariffa L. provides insights into metabolisms of medicinal natural products.</title>
        <authorList>
            <person name="Kim T."/>
        </authorList>
    </citation>
    <scope>NUCLEOTIDE SEQUENCE [LARGE SCALE GENOMIC DNA]</scope>
    <source>
        <strain evidence="1">TK-2024</strain>
        <tissue evidence="1">Old leaves</tissue>
    </source>
</reference>
<accession>A0ABR2NMJ1</accession>
<keyword evidence="2" id="KW-1185">Reference proteome</keyword>
<protein>
    <submittedName>
        <fullName evidence="1">Uncharacterized protein</fullName>
    </submittedName>
</protein>
<dbReference type="EMBL" id="JBBPBN010000122">
    <property type="protein sequence ID" value="KAK8977348.1"/>
    <property type="molecule type" value="Genomic_DNA"/>
</dbReference>
<sequence>MTLQFSSFTPVKIPAKHIHIVGWDRYDQKYSPKFPSKFPRTSLSNTHQVPNPISLQPPVNQVHPSYILSSNLTSLDITAVKPVFHALAMV</sequence>
<dbReference type="Proteomes" id="UP001396334">
    <property type="component" value="Unassembled WGS sequence"/>
</dbReference>
<comment type="caution">
    <text evidence="1">The sequence shown here is derived from an EMBL/GenBank/DDBJ whole genome shotgun (WGS) entry which is preliminary data.</text>
</comment>
<name>A0ABR2NMJ1_9ROSI</name>
<evidence type="ECO:0000313" key="2">
    <source>
        <dbReference type="Proteomes" id="UP001396334"/>
    </source>
</evidence>